<gene>
    <name evidence="2" type="ORF">RG2014_073</name>
</gene>
<proteinExistence type="predicted"/>
<evidence type="ECO:0000313" key="2">
    <source>
        <dbReference type="EMBL" id="AIU44327.1"/>
    </source>
</evidence>
<keyword evidence="3" id="KW-1185">Reference proteome</keyword>
<dbReference type="EMBL" id="KM879221">
    <property type="protein sequence ID" value="AIU44327.1"/>
    <property type="molecule type" value="Genomic_DNA"/>
</dbReference>
<organism evidence="2 3">
    <name type="scientific">Delftia phage RG-2014</name>
    <dbReference type="NCBI Taxonomy" id="1563661"/>
    <lineage>
        <taxon>Viruses</taxon>
        <taxon>Duplodnaviria</taxon>
        <taxon>Heunggongvirae</taxon>
        <taxon>Uroviricota</taxon>
        <taxon>Caudoviricetes</taxon>
        <taxon>Schitoviridae</taxon>
        <taxon>Dendoorenvirus</taxon>
        <taxon>Dendoorenvirus RG2014</taxon>
    </lineage>
</organism>
<evidence type="ECO:0000256" key="1">
    <source>
        <dbReference type="SAM" id="MobiDB-lite"/>
    </source>
</evidence>
<dbReference type="GeneID" id="24638758"/>
<protein>
    <submittedName>
        <fullName evidence="2">Uncharacterized protein</fullName>
    </submittedName>
</protein>
<accession>A0A097PAM7</accession>
<dbReference type="OrthoDB" id="9249at10239"/>
<feature type="region of interest" description="Disordered" evidence="1">
    <location>
        <begin position="82"/>
        <end position="103"/>
    </location>
</feature>
<dbReference type="RefSeq" id="YP_009148436.1">
    <property type="nucleotide sequence ID" value="NC_027348.2"/>
</dbReference>
<dbReference type="Proteomes" id="UP000030040">
    <property type="component" value="Segment"/>
</dbReference>
<evidence type="ECO:0000313" key="3">
    <source>
        <dbReference type="Proteomes" id="UP000030040"/>
    </source>
</evidence>
<reference evidence="3" key="1">
    <citation type="submission" date="2014-10" db="EMBL/GenBank/DDBJ databases">
        <title>Draft genome sequence of lytic bacteriophage specific to a multidrug resistant bacterium Delftia tsuruhatensis ARB-1.</title>
        <authorList>
            <person name="Bhattacharjee A.S."/>
            <person name="Motlagh A.M."/>
            <person name="Goel R."/>
        </authorList>
    </citation>
    <scope>NUCLEOTIDE SEQUENCE [LARGE SCALE GENOMIC DNA]</scope>
</reference>
<dbReference type="KEGG" id="vg:24638758"/>
<sequence length="265" mass="28916">MDHSNVNTEAAQQVDELAHLKQKATMLGISFSNNISVDTLRKRINDHLGAQAAEEAEEQASVAASFEAQAEAAIDARLGVDAGKAEASPSGSSPTPAKLDDPKGLVTRSAELDKHLHTAQPQTMADLRAAVAAKPRIKDTSLAQLLRDEQMVLVRCRISVMNPAKQNLPGEFHTISNRVLGTVRMFVPYGEATENGWHIPLVMFNHLKSKRYLQVRFGKKVNGIPVVDNNFWPREFNIEVLDPLTPEQLKQLGKAQIAAGTSQVG</sequence>
<name>A0A097PAM7_9CAUD</name>